<proteinExistence type="predicted"/>
<dbReference type="EMBL" id="PSQE01000004">
    <property type="protein sequence ID" value="RHN61248.1"/>
    <property type="molecule type" value="Genomic_DNA"/>
</dbReference>
<accession>A0A396I8V7</accession>
<sequence length="82" mass="9462">MAMVGKQAWKLVSSPESLLTRLLKGKYFSRSDYFGASIGHNPSYVWRSIWSAKDVIRRSFHWSIDTGEHIPVWDHPWLSNAA</sequence>
<evidence type="ECO:0000313" key="1">
    <source>
        <dbReference type="EMBL" id="RHN61248.1"/>
    </source>
</evidence>
<dbReference type="Gramene" id="rna23689">
    <property type="protein sequence ID" value="RHN61248.1"/>
    <property type="gene ID" value="gene23689"/>
</dbReference>
<dbReference type="AlphaFoldDB" id="A0A396I8V7"/>
<name>A0A396I8V7_MEDTR</name>
<protein>
    <recommendedName>
        <fullName evidence="2">Reverse transcriptase zinc-binding domain-containing protein</fullName>
    </recommendedName>
</protein>
<evidence type="ECO:0008006" key="2">
    <source>
        <dbReference type="Google" id="ProtNLM"/>
    </source>
</evidence>
<dbReference type="Proteomes" id="UP000265566">
    <property type="component" value="Chromosome 4"/>
</dbReference>
<gene>
    <name evidence="1" type="ORF">MtrunA17_Chr4g0034541</name>
</gene>
<organism evidence="1">
    <name type="scientific">Medicago truncatula</name>
    <name type="common">Barrel medic</name>
    <name type="synonym">Medicago tribuloides</name>
    <dbReference type="NCBI Taxonomy" id="3880"/>
    <lineage>
        <taxon>Eukaryota</taxon>
        <taxon>Viridiplantae</taxon>
        <taxon>Streptophyta</taxon>
        <taxon>Embryophyta</taxon>
        <taxon>Tracheophyta</taxon>
        <taxon>Spermatophyta</taxon>
        <taxon>Magnoliopsida</taxon>
        <taxon>eudicotyledons</taxon>
        <taxon>Gunneridae</taxon>
        <taxon>Pentapetalae</taxon>
        <taxon>rosids</taxon>
        <taxon>fabids</taxon>
        <taxon>Fabales</taxon>
        <taxon>Fabaceae</taxon>
        <taxon>Papilionoideae</taxon>
        <taxon>50 kb inversion clade</taxon>
        <taxon>NPAAA clade</taxon>
        <taxon>Hologalegina</taxon>
        <taxon>IRL clade</taxon>
        <taxon>Trifolieae</taxon>
        <taxon>Medicago</taxon>
    </lineage>
</organism>
<comment type="caution">
    <text evidence="1">The sequence shown here is derived from an EMBL/GenBank/DDBJ whole genome shotgun (WGS) entry which is preliminary data.</text>
</comment>
<reference evidence="1" key="1">
    <citation type="journal article" date="2018" name="Nat. Plants">
        <title>Whole-genome landscape of Medicago truncatula symbiotic genes.</title>
        <authorList>
            <person name="Pecrix Y."/>
            <person name="Gamas P."/>
            <person name="Carrere S."/>
        </authorList>
    </citation>
    <scope>NUCLEOTIDE SEQUENCE</scope>
    <source>
        <tissue evidence="1">Leaves</tissue>
    </source>
</reference>